<dbReference type="AlphaFoldDB" id="A0A7D9DIG6"/>
<dbReference type="PANTHER" id="PTHR33309">
    <property type="entry name" value="KERATIN, ULTRA HIGH-SULFUR MATRIX PROTEIN-LIKE"/>
    <property type="match status" value="1"/>
</dbReference>
<comment type="caution">
    <text evidence="2">The sequence shown here is derived from an EMBL/GenBank/DDBJ whole genome shotgun (WGS) entry which is preliminary data.</text>
</comment>
<feature type="domain" description="Mutator-like transposase" evidence="1">
    <location>
        <begin position="9"/>
        <end position="161"/>
    </location>
</feature>
<organism evidence="2 3">
    <name type="scientific">Paramuricea clavata</name>
    <name type="common">Red gorgonian</name>
    <name type="synonym">Violescent sea-whip</name>
    <dbReference type="NCBI Taxonomy" id="317549"/>
    <lineage>
        <taxon>Eukaryota</taxon>
        <taxon>Metazoa</taxon>
        <taxon>Cnidaria</taxon>
        <taxon>Anthozoa</taxon>
        <taxon>Octocorallia</taxon>
        <taxon>Malacalcyonacea</taxon>
        <taxon>Plexauridae</taxon>
        <taxon>Paramuricea</taxon>
    </lineage>
</organism>
<dbReference type="PANTHER" id="PTHR33309:SF3">
    <property type="entry name" value="CCHC-TYPE DOMAIN-CONTAINING PROTEIN"/>
    <property type="match status" value="1"/>
</dbReference>
<dbReference type="InterPro" id="IPR049012">
    <property type="entry name" value="Mutator_transp_dom"/>
</dbReference>
<evidence type="ECO:0000313" key="2">
    <source>
        <dbReference type="EMBL" id="CAB3986012.1"/>
    </source>
</evidence>
<name>A0A7D9DIG6_PARCT</name>
<protein>
    <recommendedName>
        <fullName evidence="1">Mutator-like transposase domain-containing protein</fullName>
    </recommendedName>
</protein>
<keyword evidence="3" id="KW-1185">Reference proteome</keyword>
<sequence length="391" mass="44193">MRNDLMYELLAECSSCSETTPLKTSFSVINKGQSFDVNRRAVYHSLETGGGYEGLVTFCSIMNMPCMSSSAYYKHVDTILEALEAEAKDEMRQAGQRVRKHIFNENGVETSDDVVGADVSFDGTWAKRGFTSLTGVVFVIAVDTVEVLDYHVFAKECSEGAKVLWNRSVELHKIRYKWMVSDGDSKAFSAVEDTYEECKVEKLDCVRYVQKRMGKYLLNLKSTTKSKLADGKSIGEKEVDVAVYTMKKNIIAILHHSIQSKDLAKQHRYCPVGESSWCKWQQDTATGTNTYQSEDCLPEVFCELLHPTFMALSQRKLLERCVRDATQNCNESINPLVWACCPKNKHHGAKDRFEVVKDVIQHENHTEALDQAVEHIVSEEFGNIVAPNAEY</sequence>
<dbReference type="EMBL" id="CACRXK020000953">
    <property type="protein sequence ID" value="CAB3986012.1"/>
    <property type="molecule type" value="Genomic_DNA"/>
</dbReference>
<evidence type="ECO:0000313" key="3">
    <source>
        <dbReference type="Proteomes" id="UP001152795"/>
    </source>
</evidence>
<accession>A0A7D9DIG6</accession>
<dbReference type="Proteomes" id="UP001152795">
    <property type="component" value="Unassembled WGS sequence"/>
</dbReference>
<reference evidence="2" key="1">
    <citation type="submission" date="2020-04" db="EMBL/GenBank/DDBJ databases">
        <authorList>
            <person name="Alioto T."/>
            <person name="Alioto T."/>
            <person name="Gomez Garrido J."/>
        </authorList>
    </citation>
    <scope>NUCLEOTIDE SEQUENCE</scope>
    <source>
        <strain evidence="2">A484AB</strain>
    </source>
</reference>
<dbReference type="Pfam" id="PF20700">
    <property type="entry name" value="Mutator"/>
    <property type="match status" value="1"/>
</dbReference>
<evidence type="ECO:0000259" key="1">
    <source>
        <dbReference type="Pfam" id="PF20700"/>
    </source>
</evidence>
<gene>
    <name evidence="2" type="ORF">PACLA_8A013031</name>
</gene>
<proteinExistence type="predicted"/>
<dbReference type="OrthoDB" id="10069847at2759"/>